<keyword evidence="5" id="KW-0472">Membrane</keyword>
<accession>A0ABM6TI72</accession>
<evidence type="ECO:0000256" key="2">
    <source>
        <dbReference type="ARBA" id="ARBA00022777"/>
    </source>
</evidence>
<sequence length="387" mass="41734">MGSRARDTDRMNKDPSTSPEGASERHAGALTSPGRAFQARWHLIWLIYVPFYFISWLYRKPGPVELVASLAGAAFFLLLFWTIWRQRGRPMLWQVIVIFCLGLALSPFNVGWSVYTIYAMSFAARMTPRRMAIRTMIVLEVALLALGPLLQAHGMSAWVSGLLFGAVVGFAGLMQSDMERKNQELAIAHEEVRALATTAERERISRDLHDLLGHTLTLVAVKAELAARLVSRDAEAAEREMQAVAAAAREALGEVRTAVVGMRGASLAFELDKARQALAAANVQAEISALTTDGHPAQEAVLAMALREAVTNVIRHAGARRCEIRLEPTASSLVLTVADDGVGGKIAEGSGLKGMRARLAAIGGGLKIQSDKHGARLVATAPLKAAP</sequence>
<keyword evidence="1" id="KW-0808">Transferase</keyword>
<evidence type="ECO:0000313" key="8">
    <source>
        <dbReference type="EMBL" id="AVQ02881.1"/>
    </source>
</evidence>
<dbReference type="Pfam" id="PF13581">
    <property type="entry name" value="HATPase_c_2"/>
    <property type="match status" value="1"/>
</dbReference>
<dbReference type="Proteomes" id="UP000240527">
    <property type="component" value="Chromosome"/>
</dbReference>
<name>A0ABM6TI72_9CAUL</name>
<evidence type="ECO:0000256" key="3">
    <source>
        <dbReference type="ARBA" id="ARBA00023012"/>
    </source>
</evidence>
<dbReference type="RefSeq" id="WP_013079852.1">
    <property type="nucleotide sequence ID" value="NZ_CP027850.1"/>
</dbReference>
<feature type="compositionally biased region" description="Basic and acidic residues" evidence="4">
    <location>
        <begin position="1"/>
        <end position="13"/>
    </location>
</feature>
<evidence type="ECO:0000256" key="5">
    <source>
        <dbReference type="SAM" id="Phobius"/>
    </source>
</evidence>
<evidence type="ECO:0000313" key="9">
    <source>
        <dbReference type="Proteomes" id="UP000240527"/>
    </source>
</evidence>
<proteinExistence type="predicted"/>
<dbReference type="PANTHER" id="PTHR24421:SF63">
    <property type="entry name" value="SENSOR HISTIDINE KINASE DESK"/>
    <property type="match status" value="1"/>
</dbReference>
<dbReference type="EMBL" id="CP027850">
    <property type="protein sequence ID" value="AVQ02881.1"/>
    <property type="molecule type" value="Genomic_DNA"/>
</dbReference>
<dbReference type="InterPro" id="IPR011712">
    <property type="entry name" value="Sig_transdc_His_kin_sub3_dim/P"/>
</dbReference>
<feature type="domain" description="Histidine kinase/HSP90-like ATPase" evidence="7">
    <location>
        <begin position="272"/>
        <end position="343"/>
    </location>
</feature>
<evidence type="ECO:0000256" key="1">
    <source>
        <dbReference type="ARBA" id="ARBA00022679"/>
    </source>
</evidence>
<dbReference type="InterPro" id="IPR036890">
    <property type="entry name" value="HATPase_C_sf"/>
</dbReference>
<protein>
    <submittedName>
        <fullName evidence="8">Sensor histidine kinase</fullName>
    </submittedName>
</protein>
<feature type="domain" description="Signal transduction histidine kinase subgroup 3 dimerisation and phosphoacceptor" evidence="6">
    <location>
        <begin position="200"/>
        <end position="265"/>
    </location>
</feature>
<reference evidence="8 9" key="1">
    <citation type="journal article" date="2015" name="Biotechnol. Bioeng.">
        <title>Genome sequence and phenotypic characterization of Caulobacter segnis.</title>
        <authorList>
            <person name="Patel S."/>
            <person name="Fletcher B."/>
            <person name="Scott D.C."/>
            <person name="Ely B."/>
        </authorList>
    </citation>
    <scope>NUCLEOTIDE SEQUENCE [LARGE SCALE GENOMIC DNA]</scope>
    <source>
        <strain evidence="8 9">TK0059</strain>
    </source>
</reference>
<gene>
    <name evidence="8" type="ORF">B7G68_14065</name>
</gene>
<keyword evidence="5" id="KW-0812">Transmembrane</keyword>
<feature type="transmembrane region" description="Helical" evidence="5">
    <location>
        <begin position="156"/>
        <end position="174"/>
    </location>
</feature>
<dbReference type="Gene3D" id="3.30.565.10">
    <property type="entry name" value="Histidine kinase-like ATPase, C-terminal domain"/>
    <property type="match status" value="1"/>
</dbReference>
<keyword evidence="5" id="KW-1133">Transmembrane helix</keyword>
<dbReference type="Gene3D" id="1.20.5.1930">
    <property type="match status" value="1"/>
</dbReference>
<dbReference type="GO" id="GO:0016301">
    <property type="term" value="F:kinase activity"/>
    <property type="evidence" value="ECO:0007669"/>
    <property type="project" value="UniProtKB-KW"/>
</dbReference>
<dbReference type="CDD" id="cd16917">
    <property type="entry name" value="HATPase_UhpB-NarQ-NarX-like"/>
    <property type="match status" value="1"/>
</dbReference>
<evidence type="ECO:0000256" key="4">
    <source>
        <dbReference type="SAM" id="MobiDB-lite"/>
    </source>
</evidence>
<dbReference type="PANTHER" id="PTHR24421">
    <property type="entry name" value="NITRATE/NITRITE SENSOR PROTEIN NARX-RELATED"/>
    <property type="match status" value="1"/>
</dbReference>
<dbReference type="Pfam" id="PF07730">
    <property type="entry name" value="HisKA_3"/>
    <property type="match status" value="1"/>
</dbReference>
<feature type="transmembrane region" description="Helical" evidence="5">
    <location>
        <begin position="66"/>
        <end position="84"/>
    </location>
</feature>
<keyword evidence="2 8" id="KW-0418">Kinase</keyword>
<feature type="transmembrane region" description="Helical" evidence="5">
    <location>
        <begin position="131"/>
        <end position="150"/>
    </location>
</feature>
<keyword evidence="3" id="KW-0902">Two-component regulatory system</keyword>
<dbReference type="SUPFAM" id="SSF55874">
    <property type="entry name" value="ATPase domain of HSP90 chaperone/DNA topoisomerase II/histidine kinase"/>
    <property type="match status" value="1"/>
</dbReference>
<feature type="transmembrane region" description="Helical" evidence="5">
    <location>
        <begin position="96"/>
        <end position="119"/>
    </location>
</feature>
<organism evidence="8 9">
    <name type="scientific">Caulobacter segnis</name>
    <dbReference type="NCBI Taxonomy" id="88688"/>
    <lineage>
        <taxon>Bacteria</taxon>
        <taxon>Pseudomonadati</taxon>
        <taxon>Pseudomonadota</taxon>
        <taxon>Alphaproteobacteria</taxon>
        <taxon>Caulobacterales</taxon>
        <taxon>Caulobacteraceae</taxon>
        <taxon>Caulobacter</taxon>
    </lineage>
</organism>
<evidence type="ECO:0000259" key="6">
    <source>
        <dbReference type="Pfam" id="PF07730"/>
    </source>
</evidence>
<feature type="region of interest" description="Disordered" evidence="4">
    <location>
        <begin position="1"/>
        <end position="27"/>
    </location>
</feature>
<dbReference type="InterPro" id="IPR003594">
    <property type="entry name" value="HATPase_dom"/>
</dbReference>
<dbReference type="InterPro" id="IPR050482">
    <property type="entry name" value="Sensor_HK_TwoCompSys"/>
</dbReference>
<evidence type="ECO:0000259" key="7">
    <source>
        <dbReference type="Pfam" id="PF13581"/>
    </source>
</evidence>
<feature type="transmembrane region" description="Helical" evidence="5">
    <location>
        <begin position="41"/>
        <end position="59"/>
    </location>
</feature>
<keyword evidence="9" id="KW-1185">Reference proteome</keyword>